<feature type="region of interest" description="Disordered" evidence="1">
    <location>
        <begin position="259"/>
        <end position="282"/>
    </location>
</feature>
<name>A0A4Q1JXZ5_9GAMM</name>
<dbReference type="OrthoDB" id="9155498at2"/>
<evidence type="ECO:0000313" key="2">
    <source>
        <dbReference type="EMBL" id="RXR07571.1"/>
    </source>
</evidence>
<reference evidence="2 3" key="1">
    <citation type="submission" date="2019-01" db="EMBL/GenBank/DDBJ databases">
        <title>Pseudoxanthomonas composti sp. nov., isolated from compost.</title>
        <authorList>
            <person name="Yang G."/>
        </authorList>
    </citation>
    <scope>NUCLEOTIDE SEQUENCE [LARGE SCALE GENOMIC DNA]</scope>
    <source>
        <strain evidence="2 3">GSS15</strain>
    </source>
</reference>
<keyword evidence="3" id="KW-1185">Reference proteome</keyword>
<sequence length="298" mass="31180">MLPGDVLLMLGDGPLSALIAWCGDSVYSHAALVADNGELIEAAASGVRRYPIAQRLQDDKNFGFIDGFHTLAHDGQALDAADRAAIVAHAQSLIGTPYPLDSLATLGVIVAIRGKLPQHRLARLLVREALDHLVRNNPSHMVCSELVFRALAECDVQPLGRLAPTIVITPPTHLPFPEIDWVALLEEVGPLLWPKSKLKLALAAATPVDAAAGVVDEAAVAPGEDLADEALMQHVAQARAVLGLQPAPPSLATDAVGAKMAAAGPADDPRPNPKLVTPQDLAATPDHVALGRLMQAAS</sequence>
<dbReference type="Gene3D" id="3.90.1720.10">
    <property type="entry name" value="endopeptidase domain like (from Nostoc punctiforme)"/>
    <property type="match status" value="1"/>
</dbReference>
<organism evidence="2 3">
    <name type="scientific">Pseudoxanthomonas composti</name>
    <dbReference type="NCBI Taxonomy" id="2137479"/>
    <lineage>
        <taxon>Bacteria</taxon>
        <taxon>Pseudomonadati</taxon>
        <taxon>Pseudomonadota</taxon>
        <taxon>Gammaproteobacteria</taxon>
        <taxon>Lysobacterales</taxon>
        <taxon>Lysobacteraceae</taxon>
        <taxon>Pseudoxanthomonas</taxon>
    </lineage>
</organism>
<evidence type="ECO:0000256" key="1">
    <source>
        <dbReference type="SAM" id="MobiDB-lite"/>
    </source>
</evidence>
<dbReference type="Proteomes" id="UP000289784">
    <property type="component" value="Unassembled WGS sequence"/>
</dbReference>
<dbReference type="SUPFAM" id="SSF54001">
    <property type="entry name" value="Cysteine proteinases"/>
    <property type="match status" value="1"/>
</dbReference>
<dbReference type="EMBL" id="SAWZ01000002">
    <property type="protein sequence ID" value="RXR07571.1"/>
    <property type="molecule type" value="Genomic_DNA"/>
</dbReference>
<protein>
    <submittedName>
        <fullName evidence="2">Uncharacterized protein</fullName>
    </submittedName>
</protein>
<comment type="caution">
    <text evidence="2">The sequence shown here is derived from an EMBL/GenBank/DDBJ whole genome shotgun (WGS) entry which is preliminary data.</text>
</comment>
<dbReference type="AlphaFoldDB" id="A0A4Q1JXZ5"/>
<evidence type="ECO:0000313" key="3">
    <source>
        <dbReference type="Proteomes" id="UP000289784"/>
    </source>
</evidence>
<dbReference type="InterPro" id="IPR038765">
    <property type="entry name" value="Papain-like_cys_pep_sf"/>
</dbReference>
<gene>
    <name evidence="2" type="ORF">EPA99_04005</name>
</gene>
<accession>A0A4Q1JXZ5</accession>
<proteinExistence type="predicted"/>